<reference evidence="2" key="1">
    <citation type="submission" date="2019-08" db="EMBL/GenBank/DDBJ databases">
        <authorList>
            <person name="Kucharzyk K."/>
            <person name="Murdoch R.W."/>
            <person name="Higgins S."/>
            <person name="Loffler F."/>
        </authorList>
    </citation>
    <scope>NUCLEOTIDE SEQUENCE</scope>
</reference>
<name>A0A645GS03_9ZZZZ</name>
<gene>
    <name evidence="2" type="ORF">SDC9_176498</name>
</gene>
<proteinExistence type="predicted"/>
<evidence type="ECO:0000256" key="1">
    <source>
        <dbReference type="SAM" id="MobiDB-lite"/>
    </source>
</evidence>
<protein>
    <submittedName>
        <fullName evidence="2">Uncharacterized protein</fullName>
    </submittedName>
</protein>
<feature type="region of interest" description="Disordered" evidence="1">
    <location>
        <begin position="40"/>
        <end position="60"/>
    </location>
</feature>
<organism evidence="2">
    <name type="scientific">bioreactor metagenome</name>
    <dbReference type="NCBI Taxonomy" id="1076179"/>
    <lineage>
        <taxon>unclassified sequences</taxon>
        <taxon>metagenomes</taxon>
        <taxon>ecological metagenomes</taxon>
    </lineage>
</organism>
<comment type="caution">
    <text evidence="2">The sequence shown here is derived from an EMBL/GenBank/DDBJ whole genome shotgun (WGS) entry which is preliminary data.</text>
</comment>
<dbReference type="AlphaFoldDB" id="A0A645GS03"/>
<accession>A0A645GS03</accession>
<evidence type="ECO:0000313" key="2">
    <source>
        <dbReference type="EMBL" id="MPN29050.1"/>
    </source>
</evidence>
<sequence>MRLRLINQSCVQIGVDRHLLTGHGVQRKAGRNFGDTLRTFGHHDKVNDHQNDEHHKTDDKVTADHHLTERLNHLTGSACAHMPMQ</sequence>
<dbReference type="EMBL" id="VSSQ01079567">
    <property type="protein sequence ID" value="MPN29050.1"/>
    <property type="molecule type" value="Genomic_DNA"/>
</dbReference>
<feature type="compositionally biased region" description="Basic and acidic residues" evidence="1">
    <location>
        <begin position="41"/>
        <end position="60"/>
    </location>
</feature>